<name>A0A940RWL4_9ACTN</name>
<keyword evidence="2" id="KW-1185">Reference proteome</keyword>
<organism evidence="1 2">
    <name type="scientific">Streptomyces montanisoli</name>
    <dbReference type="NCBI Taxonomy" id="2798581"/>
    <lineage>
        <taxon>Bacteria</taxon>
        <taxon>Bacillati</taxon>
        <taxon>Actinomycetota</taxon>
        <taxon>Actinomycetes</taxon>
        <taxon>Kitasatosporales</taxon>
        <taxon>Streptomycetaceae</taxon>
        <taxon>Streptomyces</taxon>
    </lineage>
</organism>
<protein>
    <submittedName>
        <fullName evidence="1">Uncharacterized protein</fullName>
    </submittedName>
</protein>
<dbReference type="AlphaFoldDB" id="A0A940RWL4"/>
<accession>A0A940RWL4</accession>
<gene>
    <name evidence="1" type="ORF">JFN87_22710</name>
</gene>
<proteinExistence type="predicted"/>
<evidence type="ECO:0000313" key="2">
    <source>
        <dbReference type="Proteomes" id="UP000670475"/>
    </source>
</evidence>
<dbReference type="Proteomes" id="UP000670475">
    <property type="component" value="Unassembled WGS sequence"/>
</dbReference>
<dbReference type="RefSeq" id="WP_209342766.1">
    <property type="nucleotide sequence ID" value="NZ_JAGIQL010000107.1"/>
</dbReference>
<comment type="caution">
    <text evidence="1">The sequence shown here is derived from an EMBL/GenBank/DDBJ whole genome shotgun (WGS) entry which is preliminary data.</text>
</comment>
<dbReference type="EMBL" id="JAGIQL010000107">
    <property type="protein sequence ID" value="MBP0460282.1"/>
    <property type="molecule type" value="Genomic_DNA"/>
</dbReference>
<evidence type="ECO:0000313" key="1">
    <source>
        <dbReference type="EMBL" id="MBP0460282.1"/>
    </source>
</evidence>
<sequence>MAIHDVRRKRAGDDLGIEPGAGMAELRGDCARMAPRWEARPTAAAAAVAARPLRGVSVDPGSVRLVAAMPEYGG</sequence>
<reference evidence="1" key="1">
    <citation type="submission" date="2021-03" db="EMBL/GenBank/DDBJ databases">
        <title>Whole genome sequence of Streptomyces bomunensis MMS17-BM035.</title>
        <authorList>
            <person name="Lee J.H."/>
        </authorList>
    </citation>
    <scope>NUCLEOTIDE SEQUENCE</scope>
    <source>
        <strain evidence="1">MMS17-BM035</strain>
    </source>
</reference>